<keyword evidence="2" id="KW-1185">Reference proteome</keyword>
<evidence type="ECO:0000313" key="2">
    <source>
        <dbReference type="Proteomes" id="UP000092460"/>
    </source>
</evidence>
<accession>A0A1B0B0D9</accession>
<reference evidence="2" key="1">
    <citation type="submission" date="2015-01" db="EMBL/GenBank/DDBJ databases">
        <authorList>
            <person name="Aksoy S."/>
            <person name="Warren W."/>
            <person name="Wilson R.K."/>
        </authorList>
    </citation>
    <scope>NUCLEOTIDE SEQUENCE [LARGE SCALE GENOMIC DNA]</scope>
    <source>
        <strain evidence="2">IAEA</strain>
    </source>
</reference>
<dbReference type="AlphaFoldDB" id="A0A1B0B0D9"/>
<dbReference type="VEuPathDB" id="VectorBase:GPPI014711"/>
<evidence type="ECO:0000313" key="1">
    <source>
        <dbReference type="EnsemblMetazoa" id="GPPI014711-PA"/>
    </source>
</evidence>
<dbReference type="EnsemblMetazoa" id="GPPI014711-RA">
    <property type="protein sequence ID" value="GPPI014711-PA"/>
    <property type="gene ID" value="GPPI014711"/>
</dbReference>
<name>A0A1B0B0D9_9MUSC</name>
<reference evidence="1" key="2">
    <citation type="submission" date="2020-05" db="UniProtKB">
        <authorList>
            <consortium name="EnsemblMetazoa"/>
        </authorList>
    </citation>
    <scope>IDENTIFICATION</scope>
    <source>
        <strain evidence="1">IAEA</strain>
    </source>
</reference>
<sequence length="232" mass="26588">MGNRVSTLWCKKSNLPLKGIDSDDTLSANKSKQQLEKHNKSFRNRHLSLSCLARDSKRTDSVECIPAAATLPRPTKLLNNETIIITRKEESNNDAHCLINAIKADNKNLENSILNKTNPSSLVDIEKKVDYFKPLDKTNEIILRNSETILVNTILTAQETTMKVNTDLSRVLKVKMTKGEYRNVIHISLVYRYATTTYAWRIIHYCVPAAHACKLIFVIFLFEDFTFHFLFI</sequence>
<dbReference type="Proteomes" id="UP000092460">
    <property type="component" value="Unassembled WGS sequence"/>
</dbReference>
<proteinExistence type="predicted"/>
<organism evidence="1 2">
    <name type="scientific">Glossina palpalis gambiensis</name>
    <dbReference type="NCBI Taxonomy" id="67801"/>
    <lineage>
        <taxon>Eukaryota</taxon>
        <taxon>Metazoa</taxon>
        <taxon>Ecdysozoa</taxon>
        <taxon>Arthropoda</taxon>
        <taxon>Hexapoda</taxon>
        <taxon>Insecta</taxon>
        <taxon>Pterygota</taxon>
        <taxon>Neoptera</taxon>
        <taxon>Endopterygota</taxon>
        <taxon>Diptera</taxon>
        <taxon>Brachycera</taxon>
        <taxon>Muscomorpha</taxon>
        <taxon>Hippoboscoidea</taxon>
        <taxon>Glossinidae</taxon>
        <taxon>Glossina</taxon>
    </lineage>
</organism>
<dbReference type="EMBL" id="JXJN01006748">
    <property type="status" value="NOT_ANNOTATED_CDS"/>
    <property type="molecule type" value="Genomic_DNA"/>
</dbReference>
<protein>
    <submittedName>
        <fullName evidence="1">Uncharacterized protein</fullName>
    </submittedName>
</protein>